<reference evidence="1 2" key="1">
    <citation type="journal article" date="2009" name="Stand. Genomic Sci.">
        <title>Complete genome sequence of Catenulispora acidiphila type strain (ID 139908).</title>
        <authorList>
            <person name="Copeland A."/>
            <person name="Lapidus A."/>
            <person name="Glavina Del Rio T."/>
            <person name="Nolan M."/>
            <person name="Lucas S."/>
            <person name="Chen F."/>
            <person name="Tice H."/>
            <person name="Cheng J.F."/>
            <person name="Bruce D."/>
            <person name="Goodwin L."/>
            <person name="Pitluck S."/>
            <person name="Mikhailova N."/>
            <person name="Pati A."/>
            <person name="Ivanova N."/>
            <person name="Mavromatis K."/>
            <person name="Chen A."/>
            <person name="Palaniappan K."/>
            <person name="Chain P."/>
            <person name="Land M."/>
            <person name="Hauser L."/>
            <person name="Chang Y.J."/>
            <person name="Jeffries C.D."/>
            <person name="Chertkov O."/>
            <person name="Brettin T."/>
            <person name="Detter J.C."/>
            <person name="Han C."/>
            <person name="Ali Z."/>
            <person name="Tindall B.J."/>
            <person name="Goker M."/>
            <person name="Bristow J."/>
            <person name="Eisen J.A."/>
            <person name="Markowitz V."/>
            <person name="Hugenholtz P."/>
            <person name="Kyrpides N.C."/>
            <person name="Klenk H.P."/>
        </authorList>
    </citation>
    <scope>NUCLEOTIDE SEQUENCE [LARGE SCALE GENOMIC DNA]</scope>
    <source>
        <strain evidence="2">DSM 44928 / JCM 14897 / NBRC 102108 / NRRL B-24433 / ID139908</strain>
    </source>
</reference>
<organism evidence="1 2">
    <name type="scientific">Catenulispora acidiphila (strain DSM 44928 / JCM 14897 / NBRC 102108 / NRRL B-24433 / ID139908)</name>
    <dbReference type="NCBI Taxonomy" id="479433"/>
    <lineage>
        <taxon>Bacteria</taxon>
        <taxon>Bacillati</taxon>
        <taxon>Actinomycetota</taxon>
        <taxon>Actinomycetes</taxon>
        <taxon>Catenulisporales</taxon>
        <taxon>Catenulisporaceae</taxon>
        <taxon>Catenulispora</taxon>
    </lineage>
</organism>
<dbReference type="InParanoid" id="C7Q9C7"/>
<evidence type="ECO:0000313" key="2">
    <source>
        <dbReference type="Proteomes" id="UP000000851"/>
    </source>
</evidence>
<evidence type="ECO:0000313" key="1">
    <source>
        <dbReference type="EMBL" id="ACU74273.1"/>
    </source>
</evidence>
<proteinExistence type="predicted"/>
<name>C7Q9C7_CATAD</name>
<dbReference type="eggNOG" id="COG0472">
    <property type="taxonomic scope" value="Bacteria"/>
</dbReference>
<dbReference type="AlphaFoldDB" id="C7Q9C7"/>
<dbReference type="STRING" id="479433.Caci_5414"/>
<protein>
    <recommendedName>
        <fullName evidence="3">Glycosyl transferase family 4</fullName>
    </recommendedName>
</protein>
<sequence length="469" mass="45030">MARAASGLFGGRGQAVRAAGSLLGGGGQAARAVSELSGGGGRAMRAVSGLSGGGGQVVHAVSKLSGGGGGQAARAVSRLFGGGGQPMRVVSKLSGGRGQAARAASGLSGGASWSSAVGSFGSGGWSGGWSTVAHIRRAILPVGASRSVLAAGRLPGMAAGVFSGVGRSGASRSAIGVLRAGSVERVVGVGGVVVAGAVGGGVARGTYRLLNARPPGGRERWTRKNNRGREVTLLEGPAVALGIAAASLLTPGLPGTVRLAGCGAALGAGAVGLYDDLSERGAAKGFRGHLSALAHGEVTTGAVKILGIGATGLVAGAVLRRDPLDRVLAGLVVAGAANVVNLFDLRPGRATKAALIGAGGNVLRQALGGGGGSRSGLLTSAALGAAAALLPEDLGENAMLGDCGANALGAALGVAAAARATRPGLIALAAGLVALTAASEKVSFTKVIAATPPLRTLDEWGRLPQQGDS</sequence>
<gene>
    <name evidence="1" type="ordered locus">Caci_5414</name>
</gene>
<dbReference type="RefSeq" id="WP_015794002.1">
    <property type="nucleotide sequence ID" value="NC_013131.1"/>
</dbReference>
<dbReference type="HOGENOM" id="CLU_582277_0_0_11"/>
<dbReference type="EMBL" id="CP001700">
    <property type="protein sequence ID" value="ACU74273.1"/>
    <property type="molecule type" value="Genomic_DNA"/>
</dbReference>
<evidence type="ECO:0008006" key="3">
    <source>
        <dbReference type="Google" id="ProtNLM"/>
    </source>
</evidence>
<keyword evidence="2" id="KW-1185">Reference proteome</keyword>
<dbReference type="Proteomes" id="UP000000851">
    <property type="component" value="Chromosome"/>
</dbReference>
<accession>C7Q9C7</accession>
<dbReference type="KEGG" id="cai:Caci_5414"/>